<evidence type="ECO:0000313" key="1">
    <source>
        <dbReference type="EMBL" id="UNH40923.1"/>
    </source>
</evidence>
<keyword evidence="2" id="KW-1185">Reference proteome</keyword>
<geneLocation type="plasmid" evidence="1 2">
    <name>pW1-b</name>
</geneLocation>
<name>A0ACD3YDP6_9GAMM</name>
<sequence>MYQLKVEESITDLPKDATTSKTAYNNFSIKCDTTGFSQSYFMCQNVVLAFKKGKLKPEQHSACQKAFKCVSCPALHMMVKEAKEGRVLYYRHYEPAVQNYPDKPMAKPKSEKASWYKPEMNIATTEIVEESSALKHSGIQSVIAHPKPAKLKEAVAEKADLSSDIYKAAMMEAYEREGTQDAAQ</sequence>
<reference evidence="1" key="1">
    <citation type="submission" date="2022-03" db="EMBL/GenBank/DDBJ databases">
        <title>ESBL-producing Moellerella wisconsensis and Escherichia marmotae isolated from wild game meat.</title>
        <authorList>
            <person name="Biggel M."/>
        </authorList>
    </citation>
    <scope>NUCLEOTIDE SEQUENCE</scope>
    <source>
        <strain evidence="1">W1</strain>
    </source>
</reference>
<organism evidence="1 2">
    <name type="scientific">Moellerella wisconsensis</name>
    <dbReference type="NCBI Taxonomy" id="158849"/>
    <lineage>
        <taxon>Bacteria</taxon>
        <taxon>Pseudomonadati</taxon>
        <taxon>Pseudomonadota</taxon>
        <taxon>Gammaproteobacteria</taxon>
        <taxon>Enterobacterales</taxon>
        <taxon>Morganellaceae</taxon>
        <taxon>Moellerella</taxon>
    </lineage>
</organism>
<accession>A0ACD3YDP6</accession>
<protein>
    <submittedName>
        <fullName evidence="1">Uncharacterized protein</fullName>
    </submittedName>
</protein>
<dbReference type="Proteomes" id="UP000829420">
    <property type="component" value="Plasmid pW1-b"/>
</dbReference>
<keyword evidence="1" id="KW-0614">Plasmid</keyword>
<proteinExistence type="predicted"/>
<dbReference type="EMBL" id="CP093257">
    <property type="protein sequence ID" value="UNH40923.1"/>
    <property type="molecule type" value="Genomic_DNA"/>
</dbReference>
<gene>
    <name evidence="1" type="ORF">MNY70_18330</name>
</gene>
<evidence type="ECO:0000313" key="2">
    <source>
        <dbReference type="Proteomes" id="UP000829420"/>
    </source>
</evidence>